<dbReference type="InterPro" id="IPR023214">
    <property type="entry name" value="HAD_sf"/>
</dbReference>
<evidence type="ECO:0000256" key="2">
    <source>
        <dbReference type="SAM" id="MobiDB-lite"/>
    </source>
</evidence>
<accession>A0ABR2KKK3</accession>
<dbReference type="InterPro" id="IPR004274">
    <property type="entry name" value="FCP1_dom"/>
</dbReference>
<keyword evidence="1" id="KW-0811">Translocation</keyword>
<keyword evidence="1" id="KW-0813">Transport</keyword>
<evidence type="ECO:0000256" key="1">
    <source>
        <dbReference type="RuleBase" id="RU365079"/>
    </source>
</evidence>
<dbReference type="Pfam" id="PF03031">
    <property type="entry name" value="NIF"/>
    <property type="match status" value="2"/>
</dbReference>
<dbReference type="EMBL" id="JAPFFF010000004">
    <property type="protein sequence ID" value="KAK8891634.1"/>
    <property type="molecule type" value="Genomic_DNA"/>
</dbReference>
<dbReference type="Gene3D" id="3.40.50.1000">
    <property type="entry name" value="HAD superfamily/HAD-like"/>
    <property type="match status" value="1"/>
</dbReference>
<proteinExistence type="inferred from homology"/>
<dbReference type="PROSITE" id="PS50969">
    <property type="entry name" value="FCP1"/>
    <property type="match status" value="1"/>
</dbReference>
<comment type="similarity">
    <text evidence="1">Belongs to the TIM50 family.</text>
</comment>
<dbReference type="SMART" id="SM00577">
    <property type="entry name" value="CPDc"/>
    <property type="match status" value="1"/>
</dbReference>
<gene>
    <name evidence="4" type="ORF">M9Y10_028853</name>
</gene>
<feature type="compositionally biased region" description="Polar residues" evidence="2">
    <location>
        <begin position="113"/>
        <end position="126"/>
    </location>
</feature>
<comment type="function">
    <text evidence="1">Essential component of the TIM23 complex, a complex that mediates the translocation of transit peptide-containing proteins across the mitochondrial inner membrane.</text>
</comment>
<evidence type="ECO:0000259" key="3">
    <source>
        <dbReference type="PROSITE" id="PS50969"/>
    </source>
</evidence>
<dbReference type="Proteomes" id="UP001470230">
    <property type="component" value="Unassembled WGS sequence"/>
</dbReference>
<name>A0ABR2KKK3_9EUKA</name>
<organism evidence="4 5">
    <name type="scientific">Tritrichomonas musculus</name>
    <dbReference type="NCBI Taxonomy" id="1915356"/>
    <lineage>
        <taxon>Eukaryota</taxon>
        <taxon>Metamonada</taxon>
        <taxon>Parabasalia</taxon>
        <taxon>Tritrichomonadida</taxon>
        <taxon>Tritrichomonadidae</taxon>
        <taxon>Tritrichomonas</taxon>
    </lineage>
</organism>
<keyword evidence="5" id="KW-1185">Reference proteome</keyword>
<dbReference type="SUPFAM" id="SSF56784">
    <property type="entry name" value="HAD-like"/>
    <property type="match status" value="1"/>
</dbReference>
<comment type="subunit">
    <text evidence="1">Component of the TIM23 complex.</text>
</comment>
<keyword evidence="1" id="KW-0496">Mitochondrion</keyword>
<keyword evidence="1" id="KW-0809">Transit peptide</keyword>
<keyword evidence="1" id="KW-0653">Protein transport</keyword>
<sequence length="303" mass="35272">MQNINDLDLSPRDRIINITMNSHSIEQEKPEEKITRFNVKIESNTQPDSFLNKRYSIVFDLDNTLIYTTPLQTKNTSFVVYQQKSLNCRTRSSSSIRGTMQISLLQKGPPSESKINSVPNNQTSRNSMPRGTYRKFFVQTRPKLHEFLRSIIKEYNIFFYTASEREYAKDVVSKIFEETFSAECLKNQNDEDLTEFRNYMSNLDKIIFSREHCTFMNGYELKDLRLLNKPLSDIILVDDIQGSGLLQPLNSLIIPAFYGDVDDLFLTDELLPLLTQCSKTKELIPNIRKYAETLSPHLMLYDQ</sequence>
<feature type="domain" description="FCP1 homology" evidence="3">
    <location>
        <begin position="50"/>
        <end position="277"/>
    </location>
</feature>
<comment type="subcellular location">
    <subcellularLocation>
        <location evidence="1">Mitochondrion inner membrane</location>
        <topology evidence="1">Single-pass membrane protein</topology>
    </subcellularLocation>
</comment>
<dbReference type="InterPro" id="IPR050365">
    <property type="entry name" value="TIM50"/>
</dbReference>
<reference evidence="4 5" key="1">
    <citation type="submission" date="2024-04" db="EMBL/GenBank/DDBJ databases">
        <title>Tritrichomonas musculus Genome.</title>
        <authorList>
            <person name="Alves-Ferreira E."/>
            <person name="Grigg M."/>
            <person name="Lorenzi H."/>
            <person name="Galac M."/>
        </authorList>
    </citation>
    <scope>NUCLEOTIDE SEQUENCE [LARGE SCALE GENOMIC DNA]</scope>
    <source>
        <strain evidence="4 5">EAF2021</strain>
    </source>
</reference>
<dbReference type="PANTHER" id="PTHR12210">
    <property type="entry name" value="DULLARD PROTEIN PHOSPHATASE"/>
    <property type="match status" value="1"/>
</dbReference>
<feature type="region of interest" description="Disordered" evidence="2">
    <location>
        <begin position="107"/>
        <end position="126"/>
    </location>
</feature>
<protein>
    <recommendedName>
        <fullName evidence="1">Mitochondrial import inner membrane translocase subunit TIM50</fullName>
    </recommendedName>
</protein>
<comment type="caution">
    <text evidence="4">The sequence shown here is derived from an EMBL/GenBank/DDBJ whole genome shotgun (WGS) entry which is preliminary data.</text>
</comment>
<evidence type="ECO:0000313" key="5">
    <source>
        <dbReference type="Proteomes" id="UP001470230"/>
    </source>
</evidence>
<evidence type="ECO:0000313" key="4">
    <source>
        <dbReference type="EMBL" id="KAK8891634.1"/>
    </source>
</evidence>
<dbReference type="InterPro" id="IPR036412">
    <property type="entry name" value="HAD-like_sf"/>
</dbReference>